<gene>
    <name evidence="1" type="ORF">PT974_04432</name>
</gene>
<evidence type="ECO:0000313" key="2">
    <source>
        <dbReference type="Proteomes" id="UP001338125"/>
    </source>
</evidence>
<protein>
    <submittedName>
        <fullName evidence="1">Pyrrolopyrazine biosynthesis cluster protein F</fullName>
    </submittedName>
</protein>
<dbReference type="Gene3D" id="3.40.50.300">
    <property type="entry name" value="P-loop containing nucleotide triphosphate hydrolases"/>
    <property type="match status" value="1"/>
</dbReference>
<dbReference type="InterPro" id="IPR027417">
    <property type="entry name" value="P-loop_NTPase"/>
</dbReference>
<name>A0ABR0SV51_9HYPO</name>
<sequence>MDATEKSELNQETTSIGRRSQRRDIFLFSHPRTVSNLLCRLLSNQPGWSQSDYHFLKAFSFMRNSLHGTTPFPDMTPEQREAVDGLLQKSFDRLQQARDTAVAKDENVFIKNHVIHIWEPSGLSQSIWGGESAPPFPALPSSHHNGDGPASAQRTNPTVFTDEFLKSWLPIFLIRHPALVFDSWYRAERHSDHTNVFDQAWRIYTSFSYTRQLYDWFVANASTPAGPDEQQSVKVECSRPIVIDADDIIEQRSIEKLCELCDMDPSIIPHEWEKSTPPAEEMKNGLAEKLMKDFWSSTSIDKSKSSAGINMEEKYQKWKDDYGIEAAGKIYERVQEAMSDYDYLKSKKI</sequence>
<accession>A0ABR0SV51</accession>
<keyword evidence="2" id="KW-1185">Reference proteome</keyword>
<dbReference type="PANTHER" id="PTHR48312:SF1">
    <property type="entry name" value="SULFOTRANSFERASE"/>
    <property type="match status" value="1"/>
</dbReference>
<reference evidence="1 2" key="1">
    <citation type="submission" date="2024-01" db="EMBL/GenBank/DDBJ databases">
        <title>Complete genome of Cladobotryum mycophilum ATHUM6906.</title>
        <authorList>
            <person name="Christinaki A.C."/>
            <person name="Myridakis A.I."/>
            <person name="Kouvelis V.N."/>
        </authorList>
    </citation>
    <scope>NUCLEOTIDE SEQUENCE [LARGE SCALE GENOMIC DNA]</scope>
    <source>
        <strain evidence="1 2">ATHUM6906</strain>
    </source>
</reference>
<dbReference type="PANTHER" id="PTHR48312">
    <property type="match status" value="1"/>
</dbReference>
<evidence type="ECO:0000313" key="1">
    <source>
        <dbReference type="EMBL" id="KAK5996009.1"/>
    </source>
</evidence>
<organism evidence="1 2">
    <name type="scientific">Cladobotryum mycophilum</name>
    <dbReference type="NCBI Taxonomy" id="491253"/>
    <lineage>
        <taxon>Eukaryota</taxon>
        <taxon>Fungi</taxon>
        <taxon>Dikarya</taxon>
        <taxon>Ascomycota</taxon>
        <taxon>Pezizomycotina</taxon>
        <taxon>Sordariomycetes</taxon>
        <taxon>Hypocreomycetidae</taxon>
        <taxon>Hypocreales</taxon>
        <taxon>Hypocreaceae</taxon>
        <taxon>Cladobotryum</taxon>
    </lineage>
</organism>
<comment type="caution">
    <text evidence="1">The sequence shown here is derived from an EMBL/GenBank/DDBJ whole genome shotgun (WGS) entry which is preliminary data.</text>
</comment>
<proteinExistence type="predicted"/>
<dbReference type="EMBL" id="JAVFKD010000004">
    <property type="protein sequence ID" value="KAK5996009.1"/>
    <property type="molecule type" value="Genomic_DNA"/>
</dbReference>
<dbReference type="Proteomes" id="UP001338125">
    <property type="component" value="Unassembled WGS sequence"/>
</dbReference>
<dbReference type="SUPFAM" id="SSF52540">
    <property type="entry name" value="P-loop containing nucleoside triphosphate hydrolases"/>
    <property type="match status" value="1"/>
</dbReference>